<name>A0ABW6IJZ7_9CYAN</name>
<proteinExistence type="predicted"/>
<dbReference type="RefSeq" id="WP_377968186.1">
    <property type="nucleotide sequence ID" value="NZ_JBHZOL010000115.1"/>
</dbReference>
<accession>A0ABW6IJZ7</accession>
<dbReference type="EMBL" id="JBHZOL010000115">
    <property type="protein sequence ID" value="MFE4108557.1"/>
    <property type="molecule type" value="Genomic_DNA"/>
</dbReference>
<evidence type="ECO:0000313" key="1">
    <source>
        <dbReference type="EMBL" id="MFE4108557.1"/>
    </source>
</evidence>
<reference evidence="1 2" key="1">
    <citation type="submission" date="2024-10" db="EMBL/GenBank/DDBJ databases">
        <authorList>
            <person name="Ratan Roy A."/>
            <person name="Morales Sandoval P.H."/>
            <person name="De Los Santos Villalobos S."/>
            <person name="Chakraborty S."/>
            <person name="Mukherjee J."/>
        </authorList>
    </citation>
    <scope>NUCLEOTIDE SEQUENCE [LARGE SCALE GENOMIC DNA]</scope>
    <source>
        <strain evidence="1 2">S1</strain>
    </source>
</reference>
<protein>
    <submittedName>
        <fullName evidence="1">Uncharacterized protein</fullName>
    </submittedName>
</protein>
<dbReference type="Proteomes" id="UP001600165">
    <property type="component" value="Unassembled WGS sequence"/>
</dbReference>
<keyword evidence="2" id="KW-1185">Reference proteome</keyword>
<sequence length="100" mass="11290">MANCITAYLQTPSIQAAEAKWGNWFQELSESDRYQLIETLSYAAQELIRLGEVDLETIDNLFCRWQNPELSNLLTALDKELTDISQIAALINAIATGLQR</sequence>
<gene>
    <name evidence="1" type="ORF">ACFVKH_19950</name>
</gene>
<organism evidence="1 2">
    <name type="scientific">Almyronema epifaneia S1</name>
    <dbReference type="NCBI Taxonomy" id="2991925"/>
    <lineage>
        <taxon>Bacteria</taxon>
        <taxon>Bacillati</taxon>
        <taxon>Cyanobacteriota</taxon>
        <taxon>Cyanophyceae</taxon>
        <taxon>Nodosilineales</taxon>
        <taxon>Nodosilineaceae</taxon>
        <taxon>Almyronema</taxon>
        <taxon>Almyronema epifaneia</taxon>
    </lineage>
</organism>
<evidence type="ECO:0000313" key="2">
    <source>
        <dbReference type="Proteomes" id="UP001600165"/>
    </source>
</evidence>
<comment type="caution">
    <text evidence="1">The sequence shown here is derived from an EMBL/GenBank/DDBJ whole genome shotgun (WGS) entry which is preliminary data.</text>
</comment>